<sequence length="746" mass="84055">MRTPKIKPDQHESWVVFLSSFPPRECGVATFAKHVSDALDDQTPAWLKTKVVAINPSKTKHYLYPKKVIAEVVEGDYDGFAATAKMLNDNPKVKLVVVEHEFGLFGGNFGDAIEDFYRALKKPVFTTCHTVLPNPAPEYLKGLRAVADGSTKLVVMNETAKQLLQNVYGVSPNKIIIIPHGVPRIAPYDNGFIKKQLGFAGRTLISTFGLINPDKGIEVVLEALPKVIEEFPDVLYLIVGQTHPNIIERFGEGYRQSLVQQVESLGLSDNVRFLKQYLSEKDLVKYLKATDIYINSSQSPDQIVSGTLAYAVGAGNAVISSPFLHAKEMAEQGLCLLADFESPQSYENPLLDLLRHPDKQEALRQLAYSGTRHMTWPNVALAYYREMADHLPRSYQGEKNLPALPVVRLDHLLRLTDDFGVIQFSKQSTPDRATGYSIDDVARALLAMAMHWSIYKKPLVFRYMRIYLNFIEHMSGVGGRFYNYCDIERTVDTVDWSSDAHARTMWALGYTMNLSGAPSELKDKAGKLFRDATNALPQLSSPRSMSFGMAGLYFAYRTDQAPALLKNMIQFADELVRLYENNSHDQWQWFEKTLTYSNSKLSEALLYAYKTTGNKRYLEVAETTLDFLRGETLYDGVFHPIGQAGWYTEGQERALFDQQPIEAASMTRTLSIANRITKKQIYRDESMQAYHWFLGRNSLHQVVYDSETGGCGDGLSETKVSLNQGAESTIVHLMARFSIDTRIKLL</sequence>
<protein>
    <recommendedName>
        <fullName evidence="1">Glycosyl transferase family 1 domain-containing protein</fullName>
    </recommendedName>
</protein>
<dbReference type="InterPro" id="IPR008928">
    <property type="entry name" value="6-hairpin_glycosidase_sf"/>
</dbReference>
<dbReference type="InterPro" id="IPR001296">
    <property type="entry name" value="Glyco_trans_1"/>
</dbReference>
<feature type="domain" description="Glycosyl transferase family 1" evidence="1">
    <location>
        <begin position="193"/>
        <end position="368"/>
    </location>
</feature>
<dbReference type="GO" id="GO:0005975">
    <property type="term" value="P:carbohydrate metabolic process"/>
    <property type="evidence" value="ECO:0007669"/>
    <property type="project" value="InterPro"/>
</dbReference>
<reference evidence="2 3" key="1">
    <citation type="submission" date="2017-09" db="EMBL/GenBank/DDBJ databases">
        <title>Depth-based differentiation of microbial function through sediment-hosted aquifers and enrichment of novel symbionts in the deep terrestrial subsurface.</title>
        <authorList>
            <person name="Probst A.J."/>
            <person name="Ladd B."/>
            <person name="Jarett J.K."/>
            <person name="Geller-Mcgrath D.E."/>
            <person name="Sieber C.M."/>
            <person name="Emerson J.B."/>
            <person name="Anantharaman K."/>
            <person name="Thomas B.C."/>
            <person name="Malmstrom R."/>
            <person name="Stieglmeier M."/>
            <person name="Klingl A."/>
            <person name="Woyke T."/>
            <person name="Ryan C.M."/>
            <person name="Banfield J.F."/>
        </authorList>
    </citation>
    <scope>NUCLEOTIDE SEQUENCE [LARGE SCALE GENOMIC DNA]</scope>
    <source>
        <strain evidence="2">CG15_BIG_FIL_POST_REV_8_21_14_020_45_12</strain>
    </source>
</reference>
<gene>
    <name evidence="2" type="ORF">COW24_04135</name>
</gene>
<dbReference type="PANTHER" id="PTHR12526">
    <property type="entry name" value="GLYCOSYLTRANSFERASE"/>
    <property type="match status" value="1"/>
</dbReference>
<dbReference type="Pfam" id="PF00534">
    <property type="entry name" value="Glycos_transf_1"/>
    <property type="match status" value="1"/>
</dbReference>
<dbReference type="Proteomes" id="UP000230292">
    <property type="component" value="Unassembled WGS sequence"/>
</dbReference>
<proteinExistence type="predicted"/>
<dbReference type="SUPFAM" id="SSF48208">
    <property type="entry name" value="Six-hairpin glycosidases"/>
    <property type="match status" value="1"/>
</dbReference>
<evidence type="ECO:0000259" key="1">
    <source>
        <dbReference type="Pfam" id="PF00534"/>
    </source>
</evidence>
<dbReference type="EMBL" id="PFGC01000042">
    <property type="protein sequence ID" value="PIW36725.1"/>
    <property type="molecule type" value="Genomic_DNA"/>
</dbReference>
<dbReference type="PANTHER" id="PTHR12526:SF572">
    <property type="entry name" value="BLL5144 PROTEIN"/>
    <property type="match status" value="1"/>
</dbReference>
<evidence type="ECO:0000313" key="3">
    <source>
        <dbReference type="Proteomes" id="UP000230292"/>
    </source>
</evidence>
<dbReference type="GO" id="GO:0016757">
    <property type="term" value="F:glycosyltransferase activity"/>
    <property type="evidence" value="ECO:0007669"/>
    <property type="project" value="InterPro"/>
</dbReference>
<comment type="caution">
    <text evidence="2">The sequence shown here is derived from an EMBL/GenBank/DDBJ whole genome shotgun (WGS) entry which is preliminary data.</text>
</comment>
<accession>A0A2M7H3C3</accession>
<dbReference type="Gene3D" id="1.50.10.20">
    <property type="match status" value="1"/>
</dbReference>
<organism evidence="2 3">
    <name type="scientific">Candidatus Kerfeldbacteria bacterium CG15_BIG_FIL_POST_REV_8_21_14_020_45_12</name>
    <dbReference type="NCBI Taxonomy" id="2014247"/>
    <lineage>
        <taxon>Bacteria</taxon>
        <taxon>Candidatus Kerfeldiibacteriota</taxon>
    </lineage>
</organism>
<dbReference type="Gene3D" id="3.40.50.2000">
    <property type="entry name" value="Glycogen Phosphorylase B"/>
    <property type="match status" value="2"/>
</dbReference>
<name>A0A2M7H3C3_9BACT</name>
<evidence type="ECO:0000313" key="2">
    <source>
        <dbReference type="EMBL" id="PIW36725.1"/>
    </source>
</evidence>
<dbReference type="SUPFAM" id="SSF53756">
    <property type="entry name" value="UDP-Glycosyltransferase/glycogen phosphorylase"/>
    <property type="match status" value="1"/>
</dbReference>
<dbReference type="AlphaFoldDB" id="A0A2M7H3C3"/>